<dbReference type="AlphaFoldDB" id="A0A4S5BIR2"/>
<organism evidence="1 2">
    <name type="scientific">Lampropedia aestuarii</name>
    <dbReference type="NCBI Taxonomy" id="2562762"/>
    <lineage>
        <taxon>Bacteria</taxon>
        <taxon>Pseudomonadati</taxon>
        <taxon>Pseudomonadota</taxon>
        <taxon>Betaproteobacteria</taxon>
        <taxon>Burkholderiales</taxon>
        <taxon>Comamonadaceae</taxon>
        <taxon>Lampropedia</taxon>
    </lineage>
</organism>
<proteinExistence type="predicted"/>
<dbReference type="Proteomes" id="UP000306236">
    <property type="component" value="Unassembled WGS sequence"/>
</dbReference>
<evidence type="ECO:0000313" key="1">
    <source>
        <dbReference type="EMBL" id="THJ30685.1"/>
    </source>
</evidence>
<dbReference type="EMBL" id="SSWX01000039">
    <property type="protein sequence ID" value="THJ30685.1"/>
    <property type="molecule type" value="Genomic_DNA"/>
</dbReference>
<sequence length="197" mass="22581">MSTDLMVLNDLDLISLKFGDVRFHDKKTVLTFGGDFPGDDGALDALRTISSQWGRIFGECDFYDALMVLPRVFFNNGINRRRGFSWFLKNEFGVDGFQVDQENFLVADDGLVFLAKCQFSINNLNDVIYFFLNGGRGIVLRGDTDKVDDFFRDVFNYSGPARDLDLFFVEQSIFFGFEVLIFECYQEVGYYSVVLVI</sequence>
<evidence type="ECO:0000313" key="2">
    <source>
        <dbReference type="Proteomes" id="UP000306236"/>
    </source>
</evidence>
<reference evidence="1 2" key="1">
    <citation type="submission" date="2019-04" db="EMBL/GenBank/DDBJ databases">
        <title>Lampropedia sp YIM MLB12 draf genome.</title>
        <authorList>
            <person name="Wang Y.-X."/>
        </authorList>
    </citation>
    <scope>NUCLEOTIDE SEQUENCE [LARGE SCALE GENOMIC DNA]</scope>
    <source>
        <strain evidence="1 2">YIM MLB12</strain>
    </source>
</reference>
<protein>
    <submittedName>
        <fullName evidence="1">Uncharacterized protein</fullName>
    </submittedName>
</protein>
<gene>
    <name evidence="1" type="ORF">E8K88_17555</name>
</gene>
<keyword evidence="2" id="KW-1185">Reference proteome</keyword>
<name>A0A4S5BIR2_9BURK</name>
<dbReference type="RefSeq" id="WP_136407971.1">
    <property type="nucleotide sequence ID" value="NZ_SSWX01000039.1"/>
</dbReference>
<comment type="caution">
    <text evidence="1">The sequence shown here is derived from an EMBL/GenBank/DDBJ whole genome shotgun (WGS) entry which is preliminary data.</text>
</comment>
<accession>A0A4S5BIR2</accession>